<dbReference type="Gene3D" id="3.90.1150.30">
    <property type="match status" value="1"/>
</dbReference>
<sequence length="134" mass="15672">MEHPRLFEPGDPLVQRVRELCLDLPEAVEVEAWGRPTFRARKPIFVHVGSSMQRPYSIVFKTDPDEHPALEQDERFFHAPYYDGAKWLAIDFDQPRTDWQFLAELIETSYRQVAVTRQARLLELARPRGSGYSN</sequence>
<dbReference type="STRING" id="412690.SAMN04489834_0463"/>
<dbReference type="InterPro" id="IPR038056">
    <property type="entry name" value="YjbR-like_sf"/>
</dbReference>
<dbReference type="Pfam" id="PF04237">
    <property type="entry name" value="YjbR"/>
    <property type="match status" value="1"/>
</dbReference>
<accession>A0A1H1MRI4</accession>
<dbReference type="AlphaFoldDB" id="A0A1H1MRI4"/>
<dbReference type="Proteomes" id="UP000181956">
    <property type="component" value="Chromosome I"/>
</dbReference>
<protein>
    <submittedName>
        <fullName evidence="1">Predicted DNA-binding protein, MmcQ/YjbR family</fullName>
    </submittedName>
</protein>
<gene>
    <name evidence="1" type="ORF">SAMN04489834_0463</name>
</gene>
<proteinExistence type="predicted"/>
<reference evidence="2" key="1">
    <citation type="submission" date="2016-10" db="EMBL/GenBank/DDBJ databases">
        <authorList>
            <person name="Varghese N."/>
            <person name="Submissions S."/>
        </authorList>
    </citation>
    <scope>NUCLEOTIDE SEQUENCE [LARGE SCALE GENOMIC DNA]</scope>
    <source>
        <strain evidence="2">DSM 21772</strain>
    </source>
</reference>
<name>A0A1H1MRI4_9MICO</name>
<keyword evidence="1" id="KW-0238">DNA-binding</keyword>
<dbReference type="InterPro" id="IPR058532">
    <property type="entry name" value="YjbR/MT2646/Rv2570-like"/>
</dbReference>
<dbReference type="EMBL" id="LT629742">
    <property type="protein sequence ID" value="SDR89318.1"/>
    <property type="molecule type" value="Genomic_DNA"/>
</dbReference>
<dbReference type="GO" id="GO:0003677">
    <property type="term" value="F:DNA binding"/>
    <property type="evidence" value="ECO:0007669"/>
    <property type="project" value="UniProtKB-KW"/>
</dbReference>
<evidence type="ECO:0000313" key="2">
    <source>
        <dbReference type="Proteomes" id="UP000181956"/>
    </source>
</evidence>
<organism evidence="1 2">
    <name type="scientific">Microterricola viridarii</name>
    <dbReference type="NCBI Taxonomy" id="412690"/>
    <lineage>
        <taxon>Bacteria</taxon>
        <taxon>Bacillati</taxon>
        <taxon>Actinomycetota</taxon>
        <taxon>Actinomycetes</taxon>
        <taxon>Micrococcales</taxon>
        <taxon>Microbacteriaceae</taxon>
        <taxon>Microterricola</taxon>
    </lineage>
</organism>
<evidence type="ECO:0000313" key="1">
    <source>
        <dbReference type="EMBL" id="SDR89318.1"/>
    </source>
</evidence>
<dbReference type="RefSeq" id="WP_083362605.1">
    <property type="nucleotide sequence ID" value="NZ_LT629742.1"/>
</dbReference>
<keyword evidence="2" id="KW-1185">Reference proteome</keyword>
<dbReference type="OrthoDB" id="8479417at2"/>
<dbReference type="SUPFAM" id="SSF142906">
    <property type="entry name" value="YjbR-like"/>
    <property type="match status" value="1"/>
</dbReference>